<comment type="cofactor">
    <cofactor evidence="11">
        <name>Mg(2+)</name>
        <dbReference type="ChEBI" id="CHEBI:18420"/>
    </cofactor>
    <text evidence="11">Binds 1 Mg(2+) ion per subunit. May bind a second metal ion at a regulatory site, or after substrate binding.</text>
</comment>
<evidence type="ECO:0000256" key="7">
    <source>
        <dbReference type="ARBA" id="ARBA00022723"/>
    </source>
</evidence>
<dbReference type="GO" id="GO:0005737">
    <property type="term" value="C:cytoplasm"/>
    <property type="evidence" value="ECO:0007669"/>
    <property type="project" value="UniProtKB-SubCell"/>
</dbReference>
<dbReference type="InterPro" id="IPR036397">
    <property type="entry name" value="RNaseH_sf"/>
</dbReference>
<accession>A0A1H7VQZ4</accession>
<protein>
    <recommendedName>
        <fullName evidence="5 11">Ribonuclease H</fullName>
        <shortName evidence="11">RNase H</shortName>
        <ecNumber evidence="5 11">3.1.26.4</ecNumber>
    </recommendedName>
</protein>
<gene>
    <name evidence="11" type="primary">rnhA</name>
    <name evidence="14" type="ORF">SAMN04489760_104138</name>
</gene>
<evidence type="ECO:0000256" key="11">
    <source>
        <dbReference type="HAMAP-Rule" id="MF_00042"/>
    </source>
</evidence>
<feature type="binding site" evidence="11">
    <location>
        <position position="89"/>
    </location>
    <ligand>
        <name>Mg(2+)</name>
        <dbReference type="ChEBI" id="CHEBI:18420"/>
        <label>1</label>
    </ligand>
</feature>
<comment type="subcellular location">
    <subcellularLocation>
        <location evidence="11">Cytoplasm</location>
    </subcellularLocation>
</comment>
<feature type="region of interest" description="Disordered" evidence="12">
    <location>
        <begin position="1"/>
        <end position="20"/>
    </location>
</feature>
<evidence type="ECO:0000256" key="1">
    <source>
        <dbReference type="ARBA" id="ARBA00000077"/>
    </source>
</evidence>
<feature type="domain" description="RNase H type-1" evidence="13">
    <location>
        <begin position="20"/>
        <end position="162"/>
    </location>
</feature>
<comment type="function">
    <text evidence="2 11">Endonuclease that specifically degrades the RNA of RNA-DNA hybrids.</text>
</comment>
<comment type="catalytic activity">
    <reaction evidence="1 11">
        <text>Endonucleolytic cleavage to 5'-phosphomonoester.</text>
        <dbReference type="EC" id="3.1.26.4"/>
    </reaction>
</comment>
<feature type="binding site" evidence="11">
    <location>
        <position position="67"/>
    </location>
    <ligand>
        <name>Mg(2+)</name>
        <dbReference type="ChEBI" id="CHEBI:18420"/>
        <label>1</label>
    </ligand>
</feature>
<comment type="similarity">
    <text evidence="3 11">Belongs to the RNase H family.</text>
</comment>
<dbReference type="InterPro" id="IPR012337">
    <property type="entry name" value="RNaseH-like_sf"/>
</dbReference>
<dbReference type="Proteomes" id="UP000198744">
    <property type="component" value="Unassembled WGS sequence"/>
</dbReference>
<comment type="subunit">
    <text evidence="4 11">Monomer.</text>
</comment>
<evidence type="ECO:0000259" key="13">
    <source>
        <dbReference type="PROSITE" id="PS50879"/>
    </source>
</evidence>
<dbReference type="GO" id="GO:0043137">
    <property type="term" value="P:DNA replication, removal of RNA primer"/>
    <property type="evidence" value="ECO:0007669"/>
    <property type="project" value="TreeGrafter"/>
</dbReference>
<feature type="binding site" evidence="11">
    <location>
        <position position="29"/>
    </location>
    <ligand>
        <name>Mg(2+)</name>
        <dbReference type="ChEBI" id="CHEBI:18420"/>
        <label>2</label>
    </ligand>
</feature>
<organism evidence="14 15">
    <name type="scientific">Syntrophus gentianae</name>
    <dbReference type="NCBI Taxonomy" id="43775"/>
    <lineage>
        <taxon>Bacteria</taxon>
        <taxon>Pseudomonadati</taxon>
        <taxon>Thermodesulfobacteriota</taxon>
        <taxon>Syntrophia</taxon>
        <taxon>Syntrophales</taxon>
        <taxon>Syntrophaceae</taxon>
        <taxon>Syntrophus</taxon>
    </lineage>
</organism>
<dbReference type="NCBIfam" id="NF001236">
    <property type="entry name" value="PRK00203.1"/>
    <property type="match status" value="1"/>
</dbReference>
<evidence type="ECO:0000313" key="15">
    <source>
        <dbReference type="Proteomes" id="UP000198744"/>
    </source>
</evidence>
<dbReference type="InterPro" id="IPR050092">
    <property type="entry name" value="RNase_H"/>
</dbReference>
<feature type="binding site" evidence="11">
    <location>
        <position position="29"/>
    </location>
    <ligand>
        <name>Mg(2+)</name>
        <dbReference type="ChEBI" id="CHEBI:18420"/>
        <label>1</label>
    </ligand>
</feature>
<dbReference type="EMBL" id="FOBS01000004">
    <property type="protein sequence ID" value="SEM11681.1"/>
    <property type="molecule type" value="Genomic_DNA"/>
</dbReference>
<keyword evidence="9 11" id="KW-0378">Hydrolase</keyword>
<dbReference type="PANTHER" id="PTHR10642">
    <property type="entry name" value="RIBONUCLEASE H1"/>
    <property type="match status" value="1"/>
</dbReference>
<dbReference type="AlphaFoldDB" id="A0A1H7VQZ4"/>
<proteinExistence type="inferred from homology"/>
<evidence type="ECO:0000256" key="10">
    <source>
        <dbReference type="ARBA" id="ARBA00022842"/>
    </source>
</evidence>
<keyword evidence="7 11" id="KW-0479">Metal-binding</keyword>
<dbReference type="Pfam" id="PF00075">
    <property type="entry name" value="RNase_H"/>
    <property type="match status" value="1"/>
</dbReference>
<dbReference type="STRING" id="43775.SAMN04489760_104138"/>
<dbReference type="InterPro" id="IPR022892">
    <property type="entry name" value="RNaseHI"/>
</dbReference>
<evidence type="ECO:0000256" key="5">
    <source>
        <dbReference type="ARBA" id="ARBA00012180"/>
    </source>
</evidence>
<dbReference type="SUPFAM" id="SSF53098">
    <property type="entry name" value="Ribonuclease H-like"/>
    <property type="match status" value="1"/>
</dbReference>
<dbReference type="FunFam" id="3.30.420.10:FF:000089">
    <property type="entry name" value="Ribonuclease H"/>
    <property type="match status" value="1"/>
</dbReference>
<dbReference type="GO" id="GO:0003676">
    <property type="term" value="F:nucleic acid binding"/>
    <property type="evidence" value="ECO:0007669"/>
    <property type="project" value="InterPro"/>
</dbReference>
<dbReference type="CDD" id="cd09278">
    <property type="entry name" value="RNase_HI_prokaryote_like"/>
    <property type="match status" value="1"/>
</dbReference>
<evidence type="ECO:0000256" key="6">
    <source>
        <dbReference type="ARBA" id="ARBA00022722"/>
    </source>
</evidence>
<evidence type="ECO:0000256" key="3">
    <source>
        <dbReference type="ARBA" id="ARBA00005300"/>
    </source>
</evidence>
<dbReference type="EC" id="3.1.26.4" evidence="5 11"/>
<evidence type="ECO:0000256" key="4">
    <source>
        <dbReference type="ARBA" id="ARBA00011245"/>
    </source>
</evidence>
<dbReference type="GO" id="GO:0000287">
    <property type="term" value="F:magnesium ion binding"/>
    <property type="evidence" value="ECO:0007669"/>
    <property type="project" value="UniProtKB-UniRule"/>
</dbReference>
<evidence type="ECO:0000256" key="12">
    <source>
        <dbReference type="SAM" id="MobiDB-lite"/>
    </source>
</evidence>
<evidence type="ECO:0000256" key="9">
    <source>
        <dbReference type="ARBA" id="ARBA00022801"/>
    </source>
</evidence>
<keyword evidence="6 11" id="KW-0540">Nuclease</keyword>
<dbReference type="Gene3D" id="3.30.420.10">
    <property type="entry name" value="Ribonuclease H-like superfamily/Ribonuclease H"/>
    <property type="match status" value="1"/>
</dbReference>
<name>A0A1H7VQZ4_9BACT</name>
<keyword evidence="15" id="KW-1185">Reference proteome</keyword>
<reference evidence="14 15" key="1">
    <citation type="submission" date="2016-10" db="EMBL/GenBank/DDBJ databases">
        <authorList>
            <person name="de Groot N.N."/>
        </authorList>
    </citation>
    <scope>NUCLEOTIDE SEQUENCE [LARGE SCALE GENOMIC DNA]</scope>
    <source>
        <strain evidence="14 15">DSM 8423</strain>
    </source>
</reference>
<evidence type="ECO:0000313" key="14">
    <source>
        <dbReference type="EMBL" id="SEM11681.1"/>
    </source>
</evidence>
<dbReference type="PROSITE" id="PS50879">
    <property type="entry name" value="RNASE_H_1"/>
    <property type="match status" value="1"/>
</dbReference>
<dbReference type="PANTHER" id="PTHR10642:SF26">
    <property type="entry name" value="RIBONUCLEASE H1"/>
    <property type="match status" value="1"/>
</dbReference>
<dbReference type="RefSeq" id="WP_093882493.1">
    <property type="nucleotide sequence ID" value="NZ_FOBS01000004.1"/>
</dbReference>
<dbReference type="GO" id="GO:0004523">
    <property type="term" value="F:RNA-DNA hybrid ribonuclease activity"/>
    <property type="evidence" value="ECO:0007669"/>
    <property type="project" value="UniProtKB-UniRule"/>
</dbReference>
<keyword evidence="8 11" id="KW-0255">Endonuclease</keyword>
<dbReference type="HAMAP" id="MF_00042">
    <property type="entry name" value="RNase_H"/>
    <property type="match status" value="1"/>
</dbReference>
<keyword evidence="11" id="KW-0963">Cytoplasm</keyword>
<sequence>MGLTPRTGSKKTATPGTDASQKKVTLYTDGACLGNPGPGGYGVVLLYGEHRKELSGGYRLTTNNRMEILAAIKGLETLKVPCAVTLYSDSQYLVNAINKGWAKRWRANGWKRNSREKALNPDLWERLLNLCSLHEVTFVWVRGHANNTENERCDVLSKEAAGRTNLEADRGYGQEILS</sequence>
<dbReference type="InterPro" id="IPR002156">
    <property type="entry name" value="RNaseH_domain"/>
</dbReference>
<dbReference type="OrthoDB" id="7845843at2"/>
<evidence type="ECO:0000256" key="8">
    <source>
        <dbReference type="ARBA" id="ARBA00022759"/>
    </source>
</evidence>
<feature type="binding site" evidence="11">
    <location>
        <position position="154"/>
    </location>
    <ligand>
        <name>Mg(2+)</name>
        <dbReference type="ChEBI" id="CHEBI:18420"/>
        <label>2</label>
    </ligand>
</feature>
<evidence type="ECO:0000256" key="2">
    <source>
        <dbReference type="ARBA" id="ARBA00004065"/>
    </source>
</evidence>
<keyword evidence="10 11" id="KW-0460">Magnesium</keyword>